<organism evidence="3 4">
    <name type="scientific">Paramagnetospirillum magneticum (strain ATCC 700264 / AMB-1)</name>
    <name type="common">Magnetospirillum magneticum</name>
    <dbReference type="NCBI Taxonomy" id="342108"/>
    <lineage>
        <taxon>Bacteria</taxon>
        <taxon>Pseudomonadati</taxon>
        <taxon>Pseudomonadota</taxon>
        <taxon>Alphaproteobacteria</taxon>
        <taxon>Rhodospirillales</taxon>
        <taxon>Magnetospirillaceae</taxon>
        <taxon>Paramagnetospirillum</taxon>
    </lineage>
</organism>
<dbReference type="KEGG" id="mag:amb3470"/>
<evidence type="ECO:0000256" key="1">
    <source>
        <dbReference type="PROSITE-ProRule" id="PRU00169"/>
    </source>
</evidence>
<name>Q2W1K1_PARM1</name>
<dbReference type="HOGENOM" id="CLU_000445_69_17_5"/>
<evidence type="ECO:0000313" key="4">
    <source>
        <dbReference type="Proteomes" id="UP000007058"/>
    </source>
</evidence>
<feature type="domain" description="Response regulatory" evidence="2">
    <location>
        <begin position="10"/>
        <end position="135"/>
    </location>
</feature>
<dbReference type="RefSeq" id="WP_011385830.1">
    <property type="nucleotide sequence ID" value="NC_007626.1"/>
</dbReference>
<dbReference type="AlphaFoldDB" id="Q2W1K1"/>
<dbReference type="PANTHER" id="PTHR44520">
    <property type="entry name" value="RESPONSE REGULATOR RCP1-RELATED"/>
    <property type="match status" value="1"/>
</dbReference>
<proteinExistence type="predicted"/>
<dbReference type="InterPro" id="IPR001789">
    <property type="entry name" value="Sig_transdc_resp-reg_receiver"/>
</dbReference>
<keyword evidence="4" id="KW-1185">Reference proteome</keyword>
<keyword evidence="1" id="KW-0597">Phosphoprotein</keyword>
<dbReference type="EMBL" id="AP007255">
    <property type="protein sequence ID" value="BAE52274.1"/>
    <property type="molecule type" value="Genomic_DNA"/>
</dbReference>
<gene>
    <name evidence="3" type="ordered locus">amb3470</name>
</gene>
<dbReference type="PROSITE" id="PS50110">
    <property type="entry name" value="RESPONSE_REGULATORY"/>
    <property type="match status" value="1"/>
</dbReference>
<dbReference type="SUPFAM" id="SSF52172">
    <property type="entry name" value="CheY-like"/>
    <property type="match status" value="1"/>
</dbReference>
<accession>Q2W1K1</accession>
<sequence>MTDASDQQFKVMLVEDDPGDAGLVKAAFAGSRFTCIIEHIPDGVEAMKRLRALAKEGASSLPDLILLDLNMPRKSGHEVLAEMKADADLKDLPVVVLTTSDAERDVAAAYHSGASGFVTKPVDVDALFEAIQGILEYWFGLMRLPANRP</sequence>
<dbReference type="SMART" id="SM00448">
    <property type="entry name" value="REC"/>
    <property type="match status" value="1"/>
</dbReference>
<dbReference type="STRING" id="342108.amb3470"/>
<evidence type="ECO:0000313" key="3">
    <source>
        <dbReference type="EMBL" id="BAE52274.1"/>
    </source>
</evidence>
<dbReference type="Gene3D" id="3.40.50.2300">
    <property type="match status" value="1"/>
</dbReference>
<evidence type="ECO:0000259" key="2">
    <source>
        <dbReference type="PROSITE" id="PS50110"/>
    </source>
</evidence>
<reference evidence="3 4" key="1">
    <citation type="journal article" date="2005" name="DNA Res.">
        <title>Complete genome sequence of the facultative anaerobic magnetotactic bacterium Magnetospirillum sp. strain AMB-1.</title>
        <authorList>
            <person name="Matsunaga T."/>
            <person name="Okamura Y."/>
            <person name="Fukuda Y."/>
            <person name="Wahyudi A.T."/>
            <person name="Murase Y."/>
            <person name="Takeyama H."/>
        </authorList>
    </citation>
    <scope>NUCLEOTIDE SEQUENCE [LARGE SCALE GENOMIC DNA]</scope>
    <source>
        <strain evidence="4">ATCC 700264 / AMB-1</strain>
    </source>
</reference>
<protein>
    <submittedName>
        <fullName evidence="3">FOG: CheY-like receiver</fullName>
    </submittedName>
</protein>
<dbReference type="CDD" id="cd17557">
    <property type="entry name" value="REC_Rcp-like"/>
    <property type="match status" value="1"/>
</dbReference>
<dbReference type="GO" id="GO:0000160">
    <property type="term" value="P:phosphorelay signal transduction system"/>
    <property type="evidence" value="ECO:0007669"/>
    <property type="project" value="InterPro"/>
</dbReference>
<dbReference type="InterPro" id="IPR011006">
    <property type="entry name" value="CheY-like_superfamily"/>
</dbReference>
<dbReference type="Proteomes" id="UP000007058">
    <property type="component" value="Chromosome"/>
</dbReference>
<feature type="modified residue" description="4-aspartylphosphate" evidence="1">
    <location>
        <position position="68"/>
    </location>
</feature>
<dbReference type="Pfam" id="PF00072">
    <property type="entry name" value="Response_reg"/>
    <property type="match status" value="1"/>
</dbReference>
<dbReference type="InterPro" id="IPR052893">
    <property type="entry name" value="TCS_response_regulator"/>
</dbReference>